<accession>A0A2A9NZK3</accession>
<feature type="compositionally biased region" description="Basic and acidic residues" evidence="1">
    <location>
        <begin position="267"/>
        <end position="278"/>
    </location>
</feature>
<protein>
    <submittedName>
        <fullName evidence="2">Uncharacterized protein</fullName>
    </submittedName>
</protein>
<sequence>MHHSPQQYANYLAKRRAELAQLTKEMPFDPQPDLPEESNHRIDALRKKVIEAFLHANGDPADGRWMLMAHLLRTGVTRGRYRWIGARVDEQEVEPGSQGWLNANTDTEWAQWESKWRSDKRLRKKVESWKQTMSQQLEYADADKPDPLQPPSASKIKHDTANTNPLGFKVTKPSALANSQKPPNHIKASISITPDVRNITGSCAKQSRNNLNSNAIQIGMDRSDSTFLPPSFPSQLDTSTPRHGKCQKPLAIPRSPPCSSLQSPKCLHVEEGRPDPKLKPVNHQSRLLMEKEPRSTSPRRSFKEAILNSDLTSPAIGQLPVSLEPTPSSKILKPSPTIRIANLVLETKASVPLISTYSAANAQIPAQSDYSPSAILPIDEVQSLSLLDDGEDEFNPPVTSTQLPRPNGNLKECHKGLWARFNSQVNVDQRVDDVTRLLENDIDYHQWYKQH</sequence>
<feature type="region of interest" description="Disordered" evidence="1">
    <location>
        <begin position="229"/>
        <end position="300"/>
    </location>
</feature>
<evidence type="ECO:0000256" key="1">
    <source>
        <dbReference type="SAM" id="MobiDB-lite"/>
    </source>
</evidence>
<organism evidence="2 3">
    <name type="scientific">Amanita thiersii Skay4041</name>
    <dbReference type="NCBI Taxonomy" id="703135"/>
    <lineage>
        <taxon>Eukaryota</taxon>
        <taxon>Fungi</taxon>
        <taxon>Dikarya</taxon>
        <taxon>Basidiomycota</taxon>
        <taxon>Agaricomycotina</taxon>
        <taxon>Agaricomycetes</taxon>
        <taxon>Agaricomycetidae</taxon>
        <taxon>Agaricales</taxon>
        <taxon>Pluteineae</taxon>
        <taxon>Amanitaceae</taxon>
        <taxon>Amanita</taxon>
    </lineage>
</organism>
<gene>
    <name evidence="2" type="ORF">AMATHDRAFT_1184</name>
</gene>
<keyword evidence="3" id="KW-1185">Reference proteome</keyword>
<evidence type="ECO:0000313" key="2">
    <source>
        <dbReference type="EMBL" id="PFH53530.1"/>
    </source>
</evidence>
<reference evidence="2 3" key="1">
    <citation type="submission" date="2014-02" db="EMBL/GenBank/DDBJ databases">
        <title>Transposable element dynamics among asymbiotic and ectomycorrhizal Amanita fungi.</title>
        <authorList>
            <consortium name="DOE Joint Genome Institute"/>
            <person name="Hess J."/>
            <person name="Skrede I."/>
            <person name="Wolfe B."/>
            <person name="LaButti K."/>
            <person name="Ohm R.A."/>
            <person name="Grigoriev I.V."/>
            <person name="Pringle A."/>
        </authorList>
    </citation>
    <scope>NUCLEOTIDE SEQUENCE [LARGE SCALE GENOMIC DNA]</scope>
    <source>
        <strain evidence="2 3">SKay4041</strain>
    </source>
</reference>
<dbReference type="OrthoDB" id="3218262at2759"/>
<name>A0A2A9NZK3_9AGAR</name>
<dbReference type="Proteomes" id="UP000242287">
    <property type="component" value="Unassembled WGS sequence"/>
</dbReference>
<feature type="region of interest" description="Disordered" evidence="1">
    <location>
        <begin position="141"/>
        <end position="164"/>
    </location>
</feature>
<feature type="compositionally biased region" description="Polar residues" evidence="1">
    <location>
        <begin position="229"/>
        <end position="241"/>
    </location>
</feature>
<dbReference type="AlphaFoldDB" id="A0A2A9NZK3"/>
<proteinExistence type="predicted"/>
<evidence type="ECO:0000313" key="3">
    <source>
        <dbReference type="Proteomes" id="UP000242287"/>
    </source>
</evidence>
<dbReference type="STRING" id="703135.A0A2A9NZK3"/>
<dbReference type="EMBL" id="KZ301973">
    <property type="protein sequence ID" value="PFH53530.1"/>
    <property type="molecule type" value="Genomic_DNA"/>
</dbReference>